<keyword evidence="3" id="KW-1185">Reference proteome</keyword>
<reference evidence="2" key="2">
    <citation type="journal article" date="2019" name="IMA Fungus">
        <title>Genome sequencing and comparison of five Tilletia species to identify candidate genes for the detection of regulated species infecting wheat.</title>
        <authorList>
            <person name="Nguyen H.D.T."/>
            <person name="Sultana T."/>
            <person name="Kesanakurti P."/>
            <person name="Hambleton S."/>
        </authorList>
    </citation>
    <scope>NUCLEOTIDE SEQUENCE</scope>
    <source>
        <strain evidence="2">DAOMC 236422</strain>
    </source>
</reference>
<feature type="transmembrane region" description="Helical" evidence="1">
    <location>
        <begin position="12"/>
        <end position="33"/>
    </location>
</feature>
<name>A0A8X7T0N9_9BASI</name>
<evidence type="ECO:0000313" key="2">
    <source>
        <dbReference type="EMBL" id="KAE8259808.1"/>
    </source>
</evidence>
<protein>
    <submittedName>
        <fullName evidence="2">Uncharacterized protein</fullName>
    </submittedName>
</protein>
<feature type="transmembrane region" description="Helical" evidence="1">
    <location>
        <begin position="45"/>
        <end position="68"/>
    </location>
</feature>
<keyword evidence="1" id="KW-0472">Membrane</keyword>
<dbReference type="EMBL" id="LWDG02001196">
    <property type="protein sequence ID" value="KAE8259808.1"/>
    <property type="molecule type" value="Genomic_DNA"/>
</dbReference>
<sequence>MEPYPYGLTFSTHLSISLCWIIEAAAMVVITLSNGVGGASDWPDHLGIVLLLLVRATITMRTSLVALIDSLAPKVKAKRNEQLAIDRTKISRET</sequence>
<proteinExistence type="predicted"/>
<dbReference type="AlphaFoldDB" id="A0A8X7T0N9"/>
<gene>
    <name evidence="2" type="ORF">A4X09_0g7800</name>
</gene>
<organism evidence="2 3">
    <name type="scientific">Tilletia walkeri</name>
    <dbReference type="NCBI Taxonomy" id="117179"/>
    <lineage>
        <taxon>Eukaryota</taxon>
        <taxon>Fungi</taxon>
        <taxon>Dikarya</taxon>
        <taxon>Basidiomycota</taxon>
        <taxon>Ustilaginomycotina</taxon>
        <taxon>Exobasidiomycetes</taxon>
        <taxon>Tilletiales</taxon>
        <taxon>Tilletiaceae</taxon>
        <taxon>Tilletia</taxon>
    </lineage>
</organism>
<reference evidence="2" key="1">
    <citation type="submission" date="2016-04" db="EMBL/GenBank/DDBJ databases">
        <authorList>
            <person name="Nguyen H.D."/>
            <person name="Samba Siva P."/>
            <person name="Cullis J."/>
            <person name="Levesque C.A."/>
            <person name="Hambleton S."/>
        </authorList>
    </citation>
    <scope>NUCLEOTIDE SEQUENCE</scope>
    <source>
        <strain evidence="2">DAOMC 236422</strain>
    </source>
</reference>
<keyword evidence="1" id="KW-0812">Transmembrane</keyword>
<comment type="caution">
    <text evidence="2">The sequence shown here is derived from an EMBL/GenBank/DDBJ whole genome shotgun (WGS) entry which is preliminary data.</text>
</comment>
<evidence type="ECO:0000313" key="3">
    <source>
        <dbReference type="Proteomes" id="UP000078113"/>
    </source>
</evidence>
<dbReference type="Gene3D" id="1.20.1110.10">
    <property type="entry name" value="Calcium-transporting ATPase, transmembrane domain"/>
    <property type="match status" value="1"/>
</dbReference>
<dbReference type="Proteomes" id="UP000078113">
    <property type="component" value="Unassembled WGS sequence"/>
</dbReference>
<accession>A0A8X7T0N9</accession>
<evidence type="ECO:0000256" key="1">
    <source>
        <dbReference type="SAM" id="Phobius"/>
    </source>
</evidence>
<keyword evidence="1" id="KW-1133">Transmembrane helix</keyword>